<evidence type="ECO:0000259" key="2">
    <source>
        <dbReference type="Pfam" id="PF20720"/>
    </source>
</evidence>
<dbReference type="Pfam" id="PF18738">
    <property type="entry name" value="HEPN_DZIP3"/>
    <property type="match status" value="1"/>
</dbReference>
<sequence length="371" mass="42137">MASAVPVLSREETNFLRVANLLIRISPKAVRILFNREFNPGVLKSVFSKNWTNLDKLKNKNVITKTQWSLLFPSGSDPNLKDFDLTLMVCLLRNLTTITIQEQLPQRSDLSEGAAVSIIKFYRNQISHSDSGAMSVAEFSAIFADVCKAIEILCPTMKSDCQILQNVDLHNSFHDIYVEFIKKEKQMKELTAKVETLNLEILNVQFIQSEEISEWKKQIETFYVTEAATRLIKVLKDNQCTIITGIPGSGKSALAYPVAIHMQKTEGYTVLPICLPSELMKMTNSNAKQLFVFDDVFGKYSLNEFNLNSWELETGRIKKLLRKLTPKVVMTCRSYLYDLVSECLSSLSFAHFNLQSDEINMSLVTQQVVSF</sequence>
<dbReference type="Pfam" id="PF20720">
    <property type="entry name" value="nSTAND3"/>
    <property type="match status" value="1"/>
</dbReference>
<accession>A0A6J8BPU4</accession>
<feature type="domain" description="DZIP3-like HEPN" evidence="1">
    <location>
        <begin position="41"/>
        <end position="174"/>
    </location>
</feature>
<dbReference type="InterPro" id="IPR041249">
    <property type="entry name" value="HEPN_DZIP3"/>
</dbReference>
<dbReference type="EMBL" id="CACVKT020003827">
    <property type="protein sequence ID" value="CAC5385978.1"/>
    <property type="molecule type" value="Genomic_DNA"/>
</dbReference>
<proteinExistence type="predicted"/>
<dbReference type="OrthoDB" id="6367890at2759"/>
<dbReference type="InterPro" id="IPR049050">
    <property type="entry name" value="nSTAND3"/>
</dbReference>
<reference evidence="3 4" key="1">
    <citation type="submission" date="2020-06" db="EMBL/GenBank/DDBJ databases">
        <authorList>
            <person name="Li R."/>
            <person name="Bekaert M."/>
        </authorList>
    </citation>
    <scope>NUCLEOTIDE SEQUENCE [LARGE SCALE GENOMIC DNA]</scope>
    <source>
        <strain evidence="4">wild</strain>
    </source>
</reference>
<evidence type="ECO:0000313" key="3">
    <source>
        <dbReference type="EMBL" id="CAC5385978.1"/>
    </source>
</evidence>
<organism evidence="3 4">
    <name type="scientific">Mytilus coruscus</name>
    <name type="common">Sea mussel</name>
    <dbReference type="NCBI Taxonomy" id="42192"/>
    <lineage>
        <taxon>Eukaryota</taxon>
        <taxon>Metazoa</taxon>
        <taxon>Spiralia</taxon>
        <taxon>Lophotrochozoa</taxon>
        <taxon>Mollusca</taxon>
        <taxon>Bivalvia</taxon>
        <taxon>Autobranchia</taxon>
        <taxon>Pteriomorphia</taxon>
        <taxon>Mytilida</taxon>
        <taxon>Mytiloidea</taxon>
        <taxon>Mytilidae</taxon>
        <taxon>Mytilinae</taxon>
        <taxon>Mytilus</taxon>
    </lineage>
</organism>
<feature type="domain" description="Novel STAND NTPase 3" evidence="2">
    <location>
        <begin position="222"/>
        <end position="362"/>
    </location>
</feature>
<dbReference type="AlphaFoldDB" id="A0A6J8BPU4"/>
<dbReference type="InterPro" id="IPR027417">
    <property type="entry name" value="P-loop_NTPase"/>
</dbReference>
<keyword evidence="4" id="KW-1185">Reference proteome</keyword>
<dbReference type="SUPFAM" id="SSF52540">
    <property type="entry name" value="P-loop containing nucleoside triphosphate hydrolases"/>
    <property type="match status" value="1"/>
</dbReference>
<protein>
    <submittedName>
        <fullName evidence="3">Uncharacterized protein</fullName>
    </submittedName>
</protein>
<dbReference type="Proteomes" id="UP000507470">
    <property type="component" value="Unassembled WGS sequence"/>
</dbReference>
<evidence type="ECO:0000259" key="1">
    <source>
        <dbReference type="Pfam" id="PF18738"/>
    </source>
</evidence>
<name>A0A6J8BPU4_MYTCO</name>
<evidence type="ECO:0000313" key="4">
    <source>
        <dbReference type="Proteomes" id="UP000507470"/>
    </source>
</evidence>
<gene>
    <name evidence="3" type="ORF">MCOR_21471</name>
</gene>